<name>A0AAN8HXS6_CHAGU</name>
<evidence type="ECO:0000259" key="11">
    <source>
        <dbReference type="Pfam" id="PF24609"/>
    </source>
</evidence>
<dbReference type="Gene3D" id="1.20.5.1190">
    <property type="entry name" value="iswi atpase"/>
    <property type="match status" value="1"/>
</dbReference>
<dbReference type="Pfam" id="PF24609">
    <property type="entry name" value="IQ_SCN5A_C"/>
    <property type="match status" value="1"/>
</dbReference>
<feature type="transmembrane region" description="Helical" evidence="8">
    <location>
        <begin position="834"/>
        <end position="859"/>
    </location>
</feature>
<feature type="domain" description="Ion transport" evidence="10">
    <location>
        <begin position="254"/>
        <end position="470"/>
    </location>
</feature>
<dbReference type="PANTHER" id="PTHR10037">
    <property type="entry name" value="VOLTAGE-GATED CATION CHANNEL CALCIUM AND SODIUM"/>
    <property type="match status" value="1"/>
</dbReference>
<dbReference type="SUPFAM" id="SSF81324">
    <property type="entry name" value="Voltage-gated potassium channels"/>
    <property type="match status" value="3"/>
</dbReference>
<sequence>MYSPVCAPPVCLHLSVFTCLSSPVCLHLSVFTCLCSPVCLPPVCVLPVCLHRSVFTCLSSPVCLHLSVFTCLSSPICLHLSVFHLSVFTCLSSPVCVPPVCLHLSVFTCLSSPVCAPPVCAPPVCLHLSVFHLSVLHLSVFHLSVFTCLSSPVCLHLSVLHLSVLHLSVSTCLSSPVCLHLSVLHLSVFTCLCSTCLCSTCLHLSVSTCLCSTCLSSPVCVPPVCLHLSVFTCLCSTCLSSPVCVPPVCLHLSVFTCLCSTCLCSTCLHLSVLHMSSPVCLHLSVLHQVFTVIFIVEMLLKLVAFDPYGYFQVSWNVYDSIIVFVSLLLFTDIIHLRFLLLMRFLRLARWWPMLHMLMKIIWTALSSLRNLTLLLFITLFIFSVAGMQLFGKDYTDQVCRIAEDCKLPRFHMTDFFHSLLVVLRVLFGDWVEALWDCMEVSGKTSCLLFFMMLLVSGNLLVLNLFLVLLLSPLRGLSPAGPEEKVNNNVQMALRRIYRATGSLLGRKTGAKPELTERDGQEVDRKEYLALDIRTNGDHEVPEEMPEQKSKTPEGHQHGDPEDCCSQKCCPLQVVDSSRGAGQVWTNFRRFCLRIVQHKLFEIFIIFIIVLSSVALAFEDVHLHQWPLLKKVLHRADQLFTLLFLSEMLLKWSAFGLSKYFRDGWCCLDFLVLHIFLVSLGVEIFGLSSLGFFLFLRSLRALGPLRMLSHFQGLRVVVLSLLGGGPTLLLVLLVVLLVLQVFSMLGVSLFAGKFSFCVNETSDEVFPAGEVDKRTECMFLMDENSSVQWRNPELNYDNVLSGHLSLLHLGAAAADLGVVYSAVDANWPIYENQLLAYLYYVLFIIISSFFTCNLFIRVFINHLQKHKIWKQLFSTEQQQRWIESLKHRVLRPARPVPRPQNCLQARLLDLVSSLWFEVLVVVVICMNLVALMREEYQISNYTDEVLHYLYLVVLVLYLLEFILKVTALRKHYFTSALNGLDFLVLIMSIPGLFIADIWTFYFFSPSIILMLRVTRVFRVLCWDPEYQEAAFVLHDQGMMDDMFNFETFGSSLICVLMISSSASWGGMLSPLMKTSPDCAPDTLNPGSFIRGDCGSPALAIVFFIVNIYLGYLLVVNMYIAVILEVFGPEENQTLSDQHLQNFCKTWRKFDPESSQFIKYSELSDFCDALQDPLRIPKPNSLRLTSMDLPLQAGDQMLCQDVLLALAAQVSCGPISSTLQRKQEEVAAAVIQRAFRKHATAKP</sequence>
<keyword evidence="4 8" id="KW-0812">Transmembrane</keyword>
<evidence type="ECO:0000256" key="5">
    <source>
        <dbReference type="ARBA" id="ARBA00022989"/>
    </source>
</evidence>
<feature type="domain" description="Ion transport" evidence="10">
    <location>
        <begin position="913"/>
        <end position="1019"/>
    </location>
</feature>
<feature type="transmembrane region" description="Helical" evidence="8">
    <location>
        <begin position="715"/>
        <end position="738"/>
    </location>
</feature>
<evidence type="ECO:0000256" key="9">
    <source>
        <dbReference type="SAM" id="SignalP"/>
    </source>
</evidence>
<evidence type="ECO:0000313" key="13">
    <source>
        <dbReference type="Proteomes" id="UP001331515"/>
    </source>
</evidence>
<comment type="caution">
    <text evidence="12">The sequence shown here is derived from an EMBL/GenBank/DDBJ whole genome shotgun (WGS) entry which is preliminary data.</text>
</comment>
<feature type="domain" description="Ion transport" evidence="10">
    <location>
        <begin position="1036"/>
        <end position="1131"/>
    </location>
</feature>
<dbReference type="Gene3D" id="1.20.120.350">
    <property type="entry name" value="Voltage-gated potassium channels. Chain C"/>
    <property type="match status" value="3"/>
</dbReference>
<feature type="transmembrane region" description="Helical" evidence="8">
    <location>
        <begin position="320"/>
        <end position="340"/>
    </location>
</feature>
<dbReference type="GO" id="GO:0086010">
    <property type="term" value="P:membrane depolarization during action potential"/>
    <property type="evidence" value="ECO:0007669"/>
    <property type="project" value="TreeGrafter"/>
</dbReference>
<dbReference type="InterPro" id="IPR005821">
    <property type="entry name" value="Ion_trans_dom"/>
</dbReference>
<dbReference type="PANTHER" id="PTHR10037:SF288">
    <property type="entry name" value="SODIUM CHANNEL PROTEIN PARA"/>
    <property type="match status" value="1"/>
</dbReference>
<dbReference type="EMBL" id="JAURVH010001518">
    <property type="protein sequence ID" value="KAK5927249.1"/>
    <property type="molecule type" value="Genomic_DNA"/>
</dbReference>
<feature type="transmembrane region" description="Helical" evidence="8">
    <location>
        <begin position="1047"/>
        <end position="1066"/>
    </location>
</feature>
<accession>A0AAN8HXS6</accession>
<keyword evidence="3" id="KW-1003">Cell membrane</keyword>
<dbReference type="GO" id="GO:0005248">
    <property type="term" value="F:voltage-gated sodium channel activity"/>
    <property type="evidence" value="ECO:0007669"/>
    <property type="project" value="TreeGrafter"/>
</dbReference>
<dbReference type="AlphaFoldDB" id="A0AAN8HXS6"/>
<organism evidence="12 13">
    <name type="scientific">Champsocephalus gunnari</name>
    <name type="common">Mackerel icefish</name>
    <dbReference type="NCBI Taxonomy" id="52237"/>
    <lineage>
        <taxon>Eukaryota</taxon>
        <taxon>Metazoa</taxon>
        <taxon>Chordata</taxon>
        <taxon>Craniata</taxon>
        <taxon>Vertebrata</taxon>
        <taxon>Euteleostomi</taxon>
        <taxon>Actinopterygii</taxon>
        <taxon>Neopterygii</taxon>
        <taxon>Teleostei</taxon>
        <taxon>Neoteleostei</taxon>
        <taxon>Acanthomorphata</taxon>
        <taxon>Eupercaria</taxon>
        <taxon>Perciformes</taxon>
        <taxon>Notothenioidei</taxon>
        <taxon>Channichthyidae</taxon>
        <taxon>Champsocephalus</taxon>
    </lineage>
</organism>
<dbReference type="Gene3D" id="1.10.238.10">
    <property type="entry name" value="EF-hand"/>
    <property type="match status" value="1"/>
</dbReference>
<dbReference type="GO" id="GO:0019228">
    <property type="term" value="P:neuronal action potential"/>
    <property type="evidence" value="ECO:0007669"/>
    <property type="project" value="TreeGrafter"/>
</dbReference>
<keyword evidence="6 8" id="KW-0472">Membrane</keyword>
<dbReference type="InterPro" id="IPR043203">
    <property type="entry name" value="VGCC_Ca_Na"/>
</dbReference>
<dbReference type="Gene3D" id="1.10.287.70">
    <property type="match status" value="2"/>
</dbReference>
<feature type="transmembrane region" description="Helical" evidence="8">
    <location>
        <begin position="250"/>
        <end position="272"/>
    </location>
</feature>
<feature type="domain" description="Ion transport" evidence="10">
    <location>
        <begin position="597"/>
        <end position="864"/>
    </location>
</feature>
<feature type="region of interest" description="Disordered" evidence="7">
    <location>
        <begin position="538"/>
        <end position="559"/>
    </location>
</feature>
<feature type="transmembrane region" description="Helical" evidence="8">
    <location>
        <begin position="669"/>
        <end position="695"/>
    </location>
</feature>
<feature type="chain" id="PRO_5042819096" description="Sodium channel protein" evidence="9">
    <location>
        <begin position="22"/>
        <end position="1241"/>
    </location>
</feature>
<proteinExistence type="predicted"/>
<feature type="transmembrane region" description="Helical" evidence="8">
    <location>
        <begin position="371"/>
        <end position="390"/>
    </location>
</feature>
<comment type="subcellular location">
    <subcellularLocation>
        <location evidence="2">Cell membrane</location>
    </subcellularLocation>
    <subcellularLocation>
        <location evidence="1">Membrane</location>
        <topology evidence="1">Multi-pass membrane protein</topology>
    </subcellularLocation>
</comment>
<keyword evidence="13" id="KW-1185">Reference proteome</keyword>
<keyword evidence="5 8" id="KW-1133">Transmembrane helix</keyword>
<dbReference type="GO" id="GO:0001518">
    <property type="term" value="C:voltage-gated sodium channel complex"/>
    <property type="evidence" value="ECO:0007669"/>
    <property type="project" value="TreeGrafter"/>
</dbReference>
<evidence type="ECO:0000256" key="3">
    <source>
        <dbReference type="ARBA" id="ARBA00022475"/>
    </source>
</evidence>
<dbReference type="InterPro" id="IPR058542">
    <property type="entry name" value="IQ_SCN5A_C"/>
</dbReference>
<feature type="transmembrane region" description="Helical" evidence="8">
    <location>
        <begin position="279"/>
        <end position="300"/>
    </location>
</feature>
<evidence type="ECO:0000256" key="1">
    <source>
        <dbReference type="ARBA" id="ARBA00004141"/>
    </source>
</evidence>
<feature type="transmembrane region" description="Helical" evidence="8">
    <location>
        <begin position="1096"/>
        <end position="1122"/>
    </location>
</feature>
<feature type="transmembrane region" description="Helical" evidence="8">
    <location>
        <begin position="637"/>
        <end position="657"/>
    </location>
</feature>
<reference evidence="12 13" key="1">
    <citation type="journal article" date="2023" name="Mol. Biol. Evol.">
        <title>Genomics of Secondarily Temperate Adaptation in the Only Non-Antarctic Icefish.</title>
        <authorList>
            <person name="Rivera-Colon A.G."/>
            <person name="Rayamajhi N."/>
            <person name="Minhas B.F."/>
            <person name="Madrigal G."/>
            <person name="Bilyk K.T."/>
            <person name="Yoon V."/>
            <person name="Hune M."/>
            <person name="Gregory S."/>
            <person name="Cheng C.H.C."/>
            <person name="Catchen J.M."/>
        </authorList>
    </citation>
    <scope>NUCLEOTIDE SEQUENCE [LARGE SCALE GENOMIC DNA]</scope>
    <source>
        <tissue evidence="12">White muscle</tissue>
    </source>
</reference>
<feature type="transmembrane region" description="Helical" evidence="8">
    <location>
        <begin position="913"/>
        <end position="932"/>
    </location>
</feature>
<evidence type="ECO:0000256" key="7">
    <source>
        <dbReference type="SAM" id="MobiDB-lite"/>
    </source>
</evidence>
<dbReference type="InterPro" id="IPR027359">
    <property type="entry name" value="Volt_channel_dom_sf"/>
</dbReference>
<feature type="domain" description="SCN5A-like C-terminal IQ motif" evidence="11">
    <location>
        <begin position="1215"/>
        <end position="1237"/>
    </location>
</feature>
<feature type="transmembrane region" description="Helical" evidence="8">
    <location>
        <begin position="979"/>
        <end position="1002"/>
    </location>
</feature>
<evidence type="ECO:0000256" key="2">
    <source>
        <dbReference type="ARBA" id="ARBA00004236"/>
    </source>
</evidence>
<dbReference type="Proteomes" id="UP001331515">
    <property type="component" value="Unassembled WGS sequence"/>
</dbReference>
<evidence type="ECO:0000256" key="8">
    <source>
        <dbReference type="SAM" id="Phobius"/>
    </source>
</evidence>
<evidence type="ECO:0000313" key="12">
    <source>
        <dbReference type="EMBL" id="KAK5927249.1"/>
    </source>
</evidence>
<gene>
    <name evidence="12" type="ORF">CgunFtcFv8_012428</name>
</gene>
<evidence type="ECO:0008006" key="14">
    <source>
        <dbReference type="Google" id="ProtNLM"/>
    </source>
</evidence>
<feature type="transmembrane region" description="Helical" evidence="8">
    <location>
        <begin position="944"/>
        <end position="967"/>
    </location>
</feature>
<evidence type="ECO:0000256" key="6">
    <source>
        <dbReference type="ARBA" id="ARBA00023136"/>
    </source>
</evidence>
<dbReference type="Pfam" id="PF00520">
    <property type="entry name" value="Ion_trans"/>
    <property type="match status" value="4"/>
</dbReference>
<evidence type="ECO:0000259" key="10">
    <source>
        <dbReference type="Pfam" id="PF00520"/>
    </source>
</evidence>
<feature type="transmembrane region" description="Helical" evidence="8">
    <location>
        <begin position="599"/>
        <end position="617"/>
    </location>
</feature>
<protein>
    <recommendedName>
        <fullName evidence="14">Sodium channel protein</fullName>
    </recommendedName>
</protein>
<feature type="transmembrane region" description="Helical" evidence="8">
    <location>
        <begin position="447"/>
        <end position="470"/>
    </location>
</feature>
<evidence type="ECO:0000256" key="4">
    <source>
        <dbReference type="ARBA" id="ARBA00022692"/>
    </source>
</evidence>
<feature type="signal peptide" evidence="9">
    <location>
        <begin position="1"/>
        <end position="21"/>
    </location>
</feature>
<keyword evidence="9" id="KW-0732">Signal</keyword>